<sequence>MAQTNSGLVYRGGDEAHGTKASDILATLRDHTAVVRMLIGPDVLLSQVSGYAGTTVYHVSDSTEVSVANFGAGEFKFHYHIGLTDLARGVAFHASGRWDLGELAMVGEWHATGEMITQTAMARSENPGFRAAMEQEMSTKYAAAHQRWLRLICPREQIEEDEEAKIAAAQSQLPKRGFFQRLKKITALLKKKRNALGSLWI</sequence>
<protein>
    <submittedName>
        <fullName evidence="1">Uncharacterized protein</fullName>
    </submittedName>
</protein>
<evidence type="ECO:0000313" key="1">
    <source>
        <dbReference type="EMBL" id="KAF2274352.1"/>
    </source>
</evidence>
<evidence type="ECO:0000313" key="2">
    <source>
        <dbReference type="Proteomes" id="UP000800097"/>
    </source>
</evidence>
<dbReference type="EMBL" id="ML986503">
    <property type="protein sequence ID" value="KAF2274352.1"/>
    <property type="molecule type" value="Genomic_DNA"/>
</dbReference>
<keyword evidence="2" id="KW-1185">Reference proteome</keyword>
<dbReference type="RefSeq" id="XP_033651891.1">
    <property type="nucleotide sequence ID" value="XM_033801089.1"/>
</dbReference>
<dbReference type="GeneID" id="54554264"/>
<name>A0A6A6JD44_WESOR</name>
<organism evidence="1 2">
    <name type="scientific">Westerdykella ornata</name>
    <dbReference type="NCBI Taxonomy" id="318751"/>
    <lineage>
        <taxon>Eukaryota</taxon>
        <taxon>Fungi</taxon>
        <taxon>Dikarya</taxon>
        <taxon>Ascomycota</taxon>
        <taxon>Pezizomycotina</taxon>
        <taxon>Dothideomycetes</taxon>
        <taxon>Pleosporomycetidae</taxon>
        <taxon>Pleosporales</taxon>
        <taxon>Sporormiaceae</taxon>
        <taxon>Westerdykella</taxon>
    </lineage>
</organism>
<dbReference type="Proteomes" id="UP000800097">
    <property type="component" value="Unassembled WGS sequence"/>
</dbReference>
<proteinExistence type="predicted"/>
<reference evidence="1" key="1">
    <citation type="journal article" date="2020" name="Stud. Mycol.">
        <title>101 Dothideomycetes genomes: a test case for predicting lifestyles and emergence of pathogens.</title>
        <authorList>
            <person name="Haridas S."/>
            <person name="Albert R."/>
            <person name="Binder M."/>
            <person name="Bloem J."/>
            <person name="Labutti K."/>
            <person name="Salamov A."/>
            <person name="Andreopoulos B."/>
            <person name="Baker S."/>
            <person name="Barry K."/>
            <person name="Bills G."/>
            <person name="Bluhm B."/>
            <person name="Cannon C."/>
            <person name="Castanera R."/>
            <person name="Culley D."/>
            <person name="Daum C."/>
            <person name="Ezra D."/>
            <person name="Gonzalez J."/>
            <person name="Henrissat B."/>
            <person name="Kuo A."/>
            <person name="Liang C."/>
            <person name="Lipzen A."/>
            <person name="Lutzoni F."/>
            <person name="Magnuson J."/>
            <person name="Mondo S."/>
            <person name="Nolan M."/>
            <person name="Ohm R."/>
            <person name="Pangilinan J."/>
            <person name="Park H.-J."/>
            <person name="Ramirez L."/>
            <person name="Alfaro M."/>
            <person name="Sun H."/>
            <person name="Tritt A."/>
            <person name="Yoshinaga Y."/>
            <person name="Zwiers L.-H."/>
            <person name="Turgeon B."/>
            <person name="Goodwin S."/>
            <person name="Spatafora J."/>
            <person name="Crous P."/>
            <person name="Grigoriev I."/>
        </authorList>
    </citation>
    <scope>NUCLEOTIDE SEQUENCE</scope>
    <source>
        <strain evidence="1">CBS 379.55</strain>
    </source>
</reference>
<dbReference type="AlphaFoldDB" id="A0A6A6JD44"/>
<gene>
    <name evidence="1" type="ORF">EI97DRAFT_460215</name>
</gene>
<accession>A0A6A6JD44</accession>